<dbReference type="RefSeq" id="WP_262168050.1">
    <property type="nucleotide sequence ID" value="NZ_CP104965.1"/>
</dbReference>
<feature type="domain" description="SnoaL-like" evidence="1">
    <location>
        <begin position="7"/>
        <end position="122"/>
    </location>
</feature>
<dbReference type="Gene3D" id="3.10.450.50">
    <property type="match status" value="1"/>
</dbReference>
<dbReference type="CDD" id="cd00531">
    <property type="entry name" value="NTF2_like"/>
    <property type="match status" value="1"/>
</dbReference>
<protein>
    <submittedName>
        <fullName evidence="2">Nuclear transport factor 2 family protein</fullName>
    </submittedName>
</protein>
<dbReference type="InterPro" id="IPR037401">
    <property type="entry name" value="SnoaL-like"/>
</dbReference>
<dbReference type="EMBL" id="CP104965">
    <property type="protein sequence ID" value="UXN69536.1"/>
    <property type="molecule type" value="Genomic_DNA"/>
</dbReference>
<dbReference type="Proteomes" id="UP001061862">
    <property type="component" value="Chromosome"/>
</dbReference>
<keyword evidence="3" id="KW-1185">Reference proteome</keyword>
<dbReference type="SUPFAM" id="SSF54427">
    <property type="entry name" value="NTF2-like"/>
    <property type="match status" value="1"/>
</dbReference>
<accession>A0ABY6CEW6</accession>
<evidence type="ECO:0000313" key="3">
    <source>
        <dbReference type="Proteomes" id="UP001061862"/>
    </source>
</evidence>
<gene>
    <name evidence="2" type="ORF">N8A98_20285</name>
</gene>
<name>A0ABY6CEW6_9HYPH</name>
<sequence length="125" mass="14267">MDRATPEAVMAAYAELINQHDFELLTSLIDDDATFWFSSGSYHGMESVRAAFERTWQRLSDERYWLEDVRWIAKADAAASCIYSFHWQAVIEGQLAQGSGRGTTVLGKRRGVWRIAHEHLSAFPE</sequence>
<evidence type="ECO:0000313" key="2">
    <source>
        <dbReference type="EMBL" id="UXN69536.1"/>
    </source>
</evidence>
<dbReference type="InterPro" id="IPR032710">
    <property type="entry name" value="NTF2-like_dom_sf"/>
</dbReference>
<organism evidence="2 3">
    <name type="scientific">Devosia neptuniae</name>
    <dbReference type="NCBI Taxonomy" id="191302"/>
    <lineage>
        <taxon>Bacteria</taxon>
        <taxon>Pseudomonadati</taxon>
        <taxon>Pseudomonadota</taxon>
        <taxon>Alphaproteobacteria</taxon>
        <taxon>Hyphomicrobiales</taxon>
        <taxon>Devosiaceae</taxon>
        <taxon>Devosia</taxon>
    </lineage>
</organism>
<dbReference type="Pfam" id="PF13474">
    <property type="entry name" value="SnoaL_3"/>
    <property type="match status" value="1"/>
</dbReference>
<reference evidence="2 3" key="1">
    <citation type="submission" date="2022-09" db="EMBL/GenBank/DDBJ databases">
        <title>Interaction between co-microsymbionts with complementary sets of symbiotic genes in legume-rhizobium systems.</title>
        <authorList>
            <person name="Safronova V."/>
            <person name="Sazanova A."/>
            <person name="Afonin A."/>
            <person name="Chirak E."/>
        </authorList>
    </citation>
    <scope>NUCLEOTIDE SEQUENCE [LARGE SCALE GENOMIC DNA]</scope>
    <source>
        <strain evidence="2 3">A18/4-1</strain>
    </source>
</reference>
<proteinExistence type="predicted"/>
<evidence type="ECO:0000259" key="1">
    <source>
        <dbReference type="Pfam" id="PF13474"/>
    </source>
</evidence>